<dbReference type="InterPro" id="IPR036582">
    <property type="entry name" value="Mao_N_sf"/>
</dbReference>
<sequence length="276" mass="30240">MKKTIITVLMALTILLPHLSSTAHAQTTSRITISVNGQTLALESNPYYKNGSVYAPARTVLEALGSKQLAWNAAEKSLLLETPGTVAKVYINSRAVYANGELKHLPAPPELQYGRSMVPVQGLARLMGFEVRWDNGTHTLELTREGFALDPARVKQLSYTKEDLQWLSKIVMAESGGSSLDGKLAVANVVLNRVESPSFPNSVKEVIFQRKFTVQFPPAHKASFATLVPNVESVTAAKMALEGHDNVPNSLYFNNTPFKSKANSFIALIGGNYFYR</sequence>
<evidence type="ECO:0000313" key="4">
    <source>
        <dbReference type="EMBL" id="NDL68170.1"/>
    </source>
</evidence>
<accession>A0A7X5HWY2</accession>
<dbReference type="Pfam" id="PF07833">
    <property type="entry name" value="Cu_amine_oxidN1"/>
    <property type="match status" value="1"/>
</dbReference>
<organism evidence="4 5">
    <name type="scientific">Anaerotalea alkaliphila</name>
    <dbReference type="NCBI Taxonomy" id="2662126"/>
    <lineage>
        <taxon>Bacteria</taxon>
        <taxon>Bacillati</taxon>
        <taxon>Bacillota</taxon>
        <taxon>Clostridia</taxon>
        <taxon>Eubacteriales</taxon>
        <taxon>Anaerotalea</taxon>
    </lineage>
</organism>
<feature type="domain" description="Cell wall hydrolase SleB" evidence="2">
    <location>
        <begin position="178"/>
        <end position="275"/>
    </location>
</feature>
<dbReference type="InterPro" id="IPR011105">
    <property type="entry name" value="Cell_wall_hydrolase_SleB"/>
</dbReference>
<dbReference type="Proteomes" id="UP000461585">
    <property type="component" value="Unassembled WGS sequence"/>
</dbReference>
<gene>
    <name evidence="4" type="ORF">GXN74_10500</name>
</gene>
<feature type="domain" description="Copper amine oxidase-like N-terminal" evidence="3">
    <location>
        <begin position="35"/>
        <end position="141"/>
    </location>
</feature>
<dbReference type="Pfam" id="PF07486">
    <property type="entry name" value="Hydrolase_2"/>
    <property type="match status" value="1"/>
</dbReference>
<name>A0A7X5HWY2_9FIRM</name>
<dbReference type="SUPFAM" id="SSF55383">
    <property type="entry name" value="Copper amine oxidase, domain N"/>
    <property type="match status" value="2"/>
</dbReference>
<evidence type="ECO:0000259" key="3">
    <source>
        <dbReference type="Pfam" id="PF07833"/>
    </source>
</evidence>
<dbReference type="AlphaFoldDB" id="A0A7X5HWY2"/>
<dbReference type="InterPro" id="IPR042047">
    <property type="entry name" value="SleB_dom1"/>
</dbReference>
<protein>
    <submittedName>
        <fullName evidence="4">Copper amine oxidase</fullName>
    </submittedName>
</protein>
<dbReference type="EMBL" id="JAAEEH010000029">
    <property type="protein sequence ID" value="NDL68170.1"/>
    <property type="molecule type" value="Genomic_DNA"/>
</dbReference>
<keyword evidence="5" id="KW-1185">Reference proteome</keyword>
<dbReference type="RefSeq" id="WP_162370892.1">
    <property type="nucleotide sequence ID" value="NZ_JAAEEH010000029.1"/>
</dbReference>
<comment type="caution">
    <text evidence="4">The sequence shown here is derived from an EMBL/GenBank/DDBJ whole genome shotgun (WGS) entry which is preliminary data.</text>
</comment>
<keyword evidence="1" id="KW-0732">Signal</keyword>
<dbReference type="GO" id="GO:0016787">
    <property type="term" value="F:hydrolase activity"/>
    <property type="evidence" value="ECO:0007669"/>
    <property type="project" value="InterPro"/>
</dbReference>
<feature type="signal peptide" evidence="1">
    <location>
        <begin position="1"/>
        <end position="25"/>
    </location>
</feature>
<proteinExistence type="predicted"/>
<feature type="chain" id="PRO_5030527706" evidence="1">
    <location>
        <begin position="26"/>
        <end position="276"/>
    </location>
</feature>
<dbReference type="Gene3D" id="3.30.457.10">
    <property type="entry name" value="Copper amine oxidase-like, N-terminal domain"/>
    <property type="match status" value="1"/>
</dbReference>
<evidence type="ECO:0000256" key="1">
    <source>
        <dbReference type="SAM" id="SignalP"/>
    </source>
</evidence>
<evidence type="ECO:0000259" key="2">
    <source>
        <dbReference type="Pfam" id="PF07486"/>
    </source>
</evidence>
<evidence type="ECO:0000313" key="5">
    <source>
        <dbReference type="Proteomes" id="UP000461585"/>
    </source>
</evidence>
<reference evidence="4 5" key="1">
    <citation type="submission" date="2020-01" db="EMBL/GenBank/DDBJ databases">
        <title>Anaeroalcalibacter tamaniensis gen. nov., sp. nov., moderately halophilic strictly anaerobic fermenter bacterium from mud volcano of Taman peninsula.</title>
        <authorList>
            <person name="Frolova A."/>
            <person name="Merkel A.Y."/>
            <person name="Slobodkin A.I."/>
        </authorList>
    </citation>
    <scope>NUCLEOTIDE SEQUENCE [LARGE SCALE GENOMIC DNA]</scope>
    <source>
        <strain evidence="4 5">F-3ap</strain>
    </source>
</reference>
<dbReference type="Gene3D" id="1.10.10.2520">
    <property type="entry name" value="Cell wall hydrolase SleB, domain 1"/>
    <property type="match status" value="1"/>
</dbReference>
<dbReference type="InterPro" id="IPR012854">
    <property type="entry name" value="Cu_amine_oxidase-like_N"/>
</dbReference>